<dbReference type="AlphaFoldDB" id="A0A9N9X0K4"/>
<organism evidence="1 2">
    <name type="scientific">Phaedon cochleariae</name>
    <name type="common">Mustard beetle</name>
    <dbReference type="NCBI Taxonomy" id="80249"/>
    <lineage>
        <taxon>Eukaryota</taxon>
        <taxon>Metazoa</taxon>
        <taxon>Ecdysozoa</taxon>
        <taxon>Arthropoda</taxon>
        <taxon>Hexapoda</taxon>
        <taxon>Insecta</taxon>
        <taxon>Pterygota</taxon>
        <taxon>Neoptera</taxon>
        <taxon>Endopterygota</taxon>
        <taxon>Coleoptera</taxon>
        <taxon>Polyphaga</taxon>
        <taxon>Cucujiformia</taxon>
        <taxon>Chrysomeloidea</taxon>
        <taxon>Chrysomelidae</taxon>
        <taxon>Chrysomelinae</taxon>
        <taxon>Chrysomelini</taxon>
        <taxon>Phaedon</taxon>
    </lineage>
</organism>
<name>A0A9N9X0K4_PHACE</name>
<protein>
    <submittedName>
        <fullName evidence="1">Uncharacterized protein</fullName>
    </submittedName>
</protein>
<evidence type="ECO:0000313" key="1">
    <source>
        <dbReference type="EMBL" id="CAG9813726.1"/>
    </source>
</evidence>
<dbReference type="EMBL" id="OU896707">
    <property type="protein sequence ID" value="CAG9813726.1"/>
    <property type="molecule type" value="Genomic_DNA"/>
</dbReference>
<accession>A0A9N9X0K4</accession>
<feature type="non-terminal residue" evidence="1">
    <location>
        <position position="233"/>
    </location>
</feature>
<proteinExistence type="predicted"/>
<gene>
    <name evidence="1" type="ORF">PHAECO_LOCUS1004</name>
</gene>
<reference evidence="1" key="1">
    <citation type="submission" date="2022-01" db="EMBL/GenBank/DDBJ databases">
        <authorList>
            <person name="King R."/>
        </authorList>
    </citation>
    <scope>NUCLEOTIDE SEQUENCE</scope>
</reference>
<reference evidence="1" key="2">
    <citation type="submission" date="2022-10" db="EMBL/GenBank/DDBJ databases">
        <authorList>
            <consortium name="ENA_rothamsted_submissions"/>
            <consortium name="culmorum"/>
            <person name="King R."/>
        </authorList>
    </citation>
    <scope>NUCLEOTIDE SEQUENCE</scope>
</reference>
<dbReference type="Proteomes" id="UP001153737">
    <property type="component" value="Chromosome 1"/>
</dbReference>
<sequence>DCIVGFRGCWDCNIESYCLYFYQTKTVSFQQSMNSSREELIELTEFKTPFKDKKKVNKIDLAHSVTSVSTANSEESNIKNIFSVTPRKQNGTNPTSPDRQTVSEISDEVFMVGPSTSKTSKFRKTYKEKISEHLQKIKERASTPSSHGATRGGKIPVERIRKESEHLDAEVENVRAKFNLGGNDQEKSNFFNFDAKEQEEIIDEKDLYLYAPPERVKFNIDLAEKEHFFTPRR</sequence>
<keyword evidence="2" id="KW-1185">Reference proteome</keyword>
<dbReference type="OrthoDB" id="6777121at2759"/>
<evidence type="ECO:0000313" key="2">
    <source>
        <dbReference type="Proteomes" id="UP001153737"/>
    </source>
</evidence>